<evidence type="ECO:0000313" key="1">
    <source>
        <dbReference type="EMBL" id="GHA80952.1"/>
    </source>
</evidence>
<organism evidence="1 2">
    <name type="scientific">Streptomyces canarius</name>
    <dbReference type="NCBI Taxonomy" id="285453"/>
    <lineage>
        <taxon>Bacteria</taxon>
        <taxon>Bacillati</taxon>
        <taxon>Actinomycetota</taxon>
        <taxon>Actinomycetes</taxon>
        <taxon>Kitasatosporales</taxon>
        <taxon>Streptomycetaceae</taxon>
        <taxon>Streptomyces</taxon>
    </lineage>
</organism>
<comment type="caution">
    <text evidence="1">The sequence shown here is derived from an EMBL/GenBank/DDBJ whole genome shotgun (WGS) entry which is preliminary data.</text>
</comment>
<protein>
    <recommendedName>
        <fullName evidence="3">DUF397 domain-containing protein</fullName>
    </recommendedName>
</protein>
<accession>A0ABQ3DHQ2</accession>
<keyword evidence="2" id="KW-1185">Reference proteome</keyword>
<reference evidence="2" key="1">
    <citation type="journal article" date="2019" name="Int. J. Syst. Evol. Microbiol.">
        <title>The Global Catalogue of Microorganisms (GCM) 10K type strain sequencing project: providing services to taxonomists for standard genome sequencing and annotation.</title>
        <authorList>
            <consortium name="The Broad Institute Genomics Platform"/>
            <consortium name="The Broad Institute Genome Sequencing Center for Infectious Disease"/>
            <person name="Wu L."/>
            <person name="Ma J."/>
        </authorList>
    </citation>
    <scope>NUCLEOTIDE SEQUENCE [LARGE SCALE GENOMIC DNA]</scope>
    <source>
        <strain evidence="2">JCM 4733</strain>
    </source>
</reference>
<evidence type="ECO:0008006" key="3">
    <source>
        <dbReference type="Google" id="ProtNLM"/>
    </source>
</evidence>
<sequence length="78" mass="8481">MGSPPPAGSKKVVLKFRSVNNMVIAPASTGSDNKSRNAVTRTDHTKRGNLCIVIPGPRMLKIVVIKLIEPKMDETPDR</sequence>
<proteinExistence type="predicted"/>
<evidence type="ECO:0000313" key="2">
    <source>
        <dbReference type="Proteomes" id="UP000653644"/>
    </source>
</evidence>
<name>A0ABQ3DHQ2_9ACTN</name>
<dbReference type="EMBL" id="BMVN01000240">
    <property type="protein sequence ID" value="GHA80952.1"/>
    <property type="molecule type" value="Genomic_DNA"/>
</dbReference>
<dbReference type="Proteomes" id="UP000653644">
    <property type="component" value="Unassembled WGS sequence"/>
</dbReference>
<gene>
    <name evidence="1" type="ORF">GCM10010345_95330</name>
</gene>